<feature type="domain" description="TonB-dependent receptor plug" evidence="18">
    <location>
        <begin position="80"/>
        <end position="180"/>
    </location>
</feature>
<keyword evidence="20" id="KW-1185">Reference proteome</keyword>
<evidence type="ECO:0000256" key="2">
    <source>
        <dbReference type="ARBA" id="ARBA00009810"/>
    </source>
</evidence>
<dbReference type="EMBL" id="JAGINP010000028">
    <property type="protein sequence ID" value="MBP2296218.1"/>
    <property type="molecule type" value="Genomic_DNA"/>
</dbReference>
<protein>
    <submittedName>
        <fullName evidence="19">Iron complex outermembrane receptor protein</fullName>
    </submittedName>
</protein>
<evidence type="ECO:0000259" key="18">
    <source>
        <dbReference type="Pfam" id="PF07715"/>
    </source>
</evidence>
<dbReference type="NCBIfam" id="TIGR01783">
    <property type="entry name" value="TonB-siderophor"/>
    <property type="match status" value="1"/>
</dbReference>
<evidence type="ECO:0000256" key="9">
    <source>
        <dbReference type="ARBA" id="ARBA00023065"/>
    </source>
</evidence>
<evidence type="ECO:0000256" key="15">
    <source>
        <dbReference type="RuleBase" id="RU003357"/>
    </source>
</evidence>
<evidence type="ECO:0000256" key="16">
    <source>
        <dbReference type="SAM" id="SignalP"/>
    </source>
</evidence>
<evidence type="ECO:0000256" key="1">
    <source>
        <dbReference type="ARBA" id="ARBA00004571"/>
    </source>
</evidence>
<keyword evidence="10 15" id="KW-0798">TonB box</keyword>
<evidence type="ECO:0000256" key="10">
    <source>
        <dbReference type="ARBA" id="ARBA00023077"/>
    </source>
</evidence>
<dbReference type="InterPro" id="IPR000531">
    <property type="entry name" value="Beta-barrel_TonB"/>
</dbReference>
<keyword evidence="6 14" id="KW-0812">Transmembrane</keyword>
<dbReference type="InterPro" id="IPR039426">
    <property type="entry name" value="TonB-dep_rcpt-like"/>
</dbReference>
<dbReference type="SUPFAM" id="SSF56935">
    <property type="entry name" value="Porins"/>
    <property type="match status" value="1"/>
</dbReference>
<evidence type="ECO:0000256" key="3">
    <source>
        <dbReference type="ARBA" id="ARBA00022448"/>
    </source>
</evidence>
<evidence type="ECO:0000256" key="4">
    <source>
        <dbReference type="ARBA" id="ARBA00022452"/>
    </source>
</evidence>
<keyword evidence="9" id="KW-0406">Ion transport</keyword>
<dbReference type="InterPro" id="IPR012910">
    <property type="entry name" value="Plug_dom"/>
</dbReference>
<name>A0ABS4SUH4_9PROT</name>
<keyword evidence="13 14" id="KW-0998">Cell outer membrane</keyword>
<evidence type="ECO:0000256" key="6">
    <source>
        <dbReference type="ARBA" id="ARBA00022692"/>
    </source>
</evidence>
<gene>
    <name evidence="19" type="ORF">J2851_006033</name>
</gene>
<dbReference type="PANTHER" id="PTHR32552">
    <property type="entry name" value="FERRICHROME IRON RECEPTOR-RELATED"/>
    <property type="match status" value="1"/>
</dbReference>
<evidence type="ECO:0000313" key="20">
    <source>
        <dbReference type="Proteomes" id="UP000781958"/>
    </source>
</evidence>
<dbReference type="Gene3D" id="2.170.130.10">
    <property type="entry name" value="TonB-dependent receptor, plug domain"/>
    <property type="match status" value="1"/>
</dbReference>
<evidence type="ECO:0000256" key="13">
    <source>
        <dbReference type="ARBA" id="ARBA00023237"/>
    </source>
</evidence>
<dbReference type="CDD" id="cd01347">
    <property type="entry name" value="ligand_gated_channel"/>
    <property type="match status" value="1"/>
</dbReference>
<dbReference type="InterPro" id="IPR037066">
    <property type="entry name" value="Plug_dom_sf"/>
</dbReference>
<evidence type="ECO:0000256" key="14">
    <source>
        <dbReference type="PROSITE-ProRule" id="PRU01360"/>
    </source>
</evidence>
<keyword evidence="4 14" id="KW-1134">Transmembrane beta strand</keyword>
<keyword evidence="3 14" id="KW-0813">Transport</keyword>
<dbReference type="Pfam" id="PF00593">
    <property type="entry name" value="TonB_dep_Rec_b-barrel"/>
    <property type="match status" value="1"/>
</dbReference>
<organism evidence="19 20">
    <name type="scientific">Azospirillum rugosum</name>
    <dbReference type="NCBI Taxonomy" id="416170"/>
    <lineage>
        <taxon>Bacteria</taxon>
        <taxon>Pseudomonadati</taxon>
        <taxon>Pseudomonadota</taxon>
        <taxon>Alphaproteobacteria</taxon>
        <taxon>Rhodospirillales</taxon>
        <taxon>Azospirillaceae</taxon>
        <taxon>Azospirillum</taxon>
    </lineage>
</organism>
<dbReference type="PANTHER" id="PTHR32552:SF68">
    <property type="entry name" value="FERRICHROME OUTER MEMBRANE TRANSPORTER_PHAGE RECEPTOR"/>
    <property type="match status" value="1"/>
</dbReference>
<keyword evidence="8" id="KW-0408">Iron</keyword>
<dbReference type="InterPro" id="IPR036942">
    <property type="entry name" value="Beta-barrel_TonB_sf"/>
</dbReference>
<feature type="signal peptide" evidence="16">
    <location>
        <begin position="1"/>
        <end position="32"/>
    </location>
</feature>
<dbReference type="RefSeq" id="WP_307419792.1">
    <property type="nucleotide sequence ID" value="NZ_JAGINP010000028.1"/>
</dbReference>
<dbReference type="Pfam" id="PF07715">
    <property type="entry name" value="Plug"/>
    <property type="match status" value="1"/>
</dbReference>
<evidence type="ECO:0000259" key="17">
    <source>
        <dbReference type="Pfam" id="PF00593"/>
    </source>
</evidence>
<proteinExistence type="inferred from homology"/>
<evidence type="ECO:0000256" key="7">
    <source>
        <dbReference type="ARBA" id="ARBA00022729"/>
    </source>
</evidence>
<feature type="chain" id="PRO_5046582656" evidence="16">
    <location>
        <begin position="33"/>
        <end position="722"/>
    </location>
</feature>
<dbReference type="PROSITE" id="PS52016">
    <property type="entry name" value="TONB_DEPENDENT_REC_3"/>
    <property type="match status" value="1"/>
</dbReference>
<keyword evidence="7 16" id="KW-0732">Signal</keyword>
<evidence type="ECO:0000256" key="8">
    <source>
        <dbReference type="ARBA" id="ARBA00023004"/>
    </source>
</evidence>
<accession>A0ABS4SUH4</accession>
<keyword evidence="11 14" id="KW-0472">Membrane</keyword>
<dbReference type="InterPro" id="IPR010105">
    <property type="entry name" value="TonB_sidphr_rcpt"/>
</dbReference>
<dbReference type="Gene3D" id="2.40.170.20">
    <property type="entry name" value="TonB-dependent receptor, beta-barrel domain"/>
    <property type="match status" value="1"/>
</dbReference>
<keyword evidence="5" id="KW-0410">Iron transport</keyword>
<evidence type="ECO:0000313" key="19">
    <source>
        <dbReference type="EMBL" id="MBP2296218.1"/>
    </source>
</evidence>
<keyword evidence="12 19" id="KW-0675">Receptor</keyword>
<sequence length="722" mass="78585">MAKRAGKSGRRWGKAVGAAVLSGLMAPGVAGAQGTGTRAPAGTVEMPAVTVTGQGETALSPVTGYVANQQATGTKTDTPLIETPQSITVIPSDQIRDQNAQTLNQVVRYTAGVTPETRGAVATRYDQLKVRGFDADTYWNGLKLQSLWYAAPQLDPYLMERIEVLKGPSSVLYGQAPAGGLINQVSKRPTATRQNEIGFEFGTNSHLRGTADFSGPIDAEGKYLYRFTGVGLSEDGQMKMTENERVAIAPSFTWRPDTDTSLTLLGLYQRDPKANSYGGIPPQGTVLYNPLGKIPVDFYDGDPNFETFDRKVASVGYAFDKRLSDVWTARLNGRWMHTKLAYNSVYANGLSPDFRTLNRGVATSREEMDSYTLDNQVEGRFGTGPVQHTLLAGFDYQRVDGNYAPGFGVGPSLDIFAPVYGLPITPPPTSRTDLTSNQYGLYLQDQLRWNGFILTLAGRYDWTDTASTTGFGKSSKDDQAFTKRAGLTYVFENGIAPYVSYAESFTPQSGADITGKLFDPEEGTQYEVGVKYQPPGLNSLFTLALFDLTRSNLLTGDPANPGFSVQSGEARSRGVEFEARVGLTKQLDLIGTYSYQNVEFTKNNDGFQGKELPAVPRHQASAWAMYRMPEGTALNGLNVGAGVRFTGSTKNDANTFKVPSFTLVDAAVSYDLGALSTKLTGAEVSLNVKNLFDKEYVASCYYGDWCAYGYQRTVTAGLRYRW</sequence>
<feature type="domain" description="TonB-dependent receptor-like beta-barrel" evidence="17">
    <location>
        <begin position="254"/>
        <end position="691"/>
    </location>
</feature>
<comment type="similarity">
    <text evidence="2 14 15">Belongs to the TonB-dependent receptor family.</text>
</comment>
<comment type="subcellular location">
    <subcellularLocation>
        <location evidence="1 14">Cell outer membrane</location>
        <topology evidence="1 14">Multi-pass membrane protein</topology>
    </subcellularLocation>
</comment>
<reference evidence="19 20" key="1">
    <citation type="submission" date="2021-03" db="EMBL/GenBank/DDBJ databases">
        <title>Genomic Encyclopedia of Type Strains, Phase III (KMG-III): the genomes of soil and plant-associated and newly described type strains.</title>
        <authorList>
            <person name="Whitman W."/>
        </authorList>
    </citation>
    <scope>NUCLEOTIDE SEQUENCE [LARGE SCALE GENOMIC DNA]</scope>
    <source>
        <strain evidence="19 20">IMMIB AFH-6</strain>
    </source>
</reference>
<comment type="caution">
    <text evidence="19">The sequence shown here is derived from an EMBL/GenBank/DDBJ whole genome shotgun (WGS) entry which is preliminary data.</text>
</comment>
<evidence type="ECO:0000256" key="11">
    <source>
        <dbReference type="ARBA" id="ARBA00023136"/>
    </source>
</evidence>
<dbReference type="Proteomes" id="UP000781958">
    <property type="component" value="Unassembled WGS sequence"/>
</dbReference>
<evidence type="ECO:0000256" key="12">
    <source>
        <dbReference type="ARBA" id="ARBA00023170"/>
    </source>
</evidence>
<evidence type="ECO:0000256" key="5">
    <source>
        <dbReference type="ARBA" id="ARBA00022496"/>
    </source>
</evidence>